<accession>A0A177ARR4</accession>
<dbReference type="EMBL" id="LWCA01002171">
    <property type="protein sequence ID" value="OAF64063.1"/>
    <property type="molecule type" value="Genomic_DNA"/>
</dbReference>
<evidence type="ECO:0000313" key="1">
    <source>
        <dbReference type="EMBL" id="OAF64063.1"/>
    </source>
</evidence>
<dbReference type="Pfam" id="PF16025">
    <property type="entry name" value="CaM_bind"/>
    <property type="match status" value="1"/>
</dbReference>
<gene>
    <name evidence="1" type="ORF">A3Q56_08233</name>
</gene>
<name>A0A177ARR4_9BILA</name>
<sequence>MEDVDTLLYNLENDPDDLNNMDEIVNINNILNMTNTLQGTRDSKILSLAFHNDDFYLPPLLTEKERKELQQYKKMAIDLEKTQKINFIQNNKFKSKIPIRKTPITIKQIDSDLDSFSDTTYVAIDKCSSIQSVDDLDAIEKNIELNM</sequence>
<comment type="caution">
    <text evidence="1">The sequence shown here is derived from an EMBL/GenBank/DDBJ whole genome shotgun (WGS) entry which is preliminary data.</text>
</comment>
<reference evidence="1 2" key="1">
    <citation type="submission" date="2016-04" db="EMBL/GenBank/DDBJ databases">
        <title>The genome of Intoshia linei affirms orthonectids as highly simplified spiralians.</title>
        <authorList>
            <person name="Mikhailov K.V."/>
            <person name="Slusarev G.S."/>
            <person name="Nikitin M.A."/>
            <person name="Logacheva M.D."/>
            <person name="Penin A."/>
            <person name="Aleoshin V."/>
            <person name="Panchin Y.V."/>
        </authorList>
    </citation>
    <scope>NUCLEOTIDE SEQUENCE [LARGE SCALE GENOMIC DNA]</scope>
    <source>
        <strain evidence="1">Intl2013</strain>
        <tissue evidence="1">Whole animal</tissue>
    </source>
</reference>
<evidence type="ECO:0000313" key="2">
    <source>
        <dbReference type="Proteomes" id="UP000078046"/>
    </source>
</evidence>
<dbReference type="Proteomes" id="UP000078046">
    <property type="component" value="Unassembled WGS sequence"/>
</dbReference>
<protein>
    <submittedName>
        <fullName evidence="1">Uncharacterized protein</fullName>
    </submittedName>
</protein>
<organism evidence="1 2">
    <name type="scientific">Intoshia linei</name>
    <dbReference type="NCBI Taxonomy" id="1819745"/>
    <lineage>
        <taxon>Eukaryota</taxon>
        <taxon>Metazoa</taxon>
        <taxon>Spiralia</taxon>
        <taxon>Lophotrochozoa</taxon>
        <taxon>Mesozoa</taxon>
        <taxon>Orthonectida</taxon>
        <taxon>Rhopaluridae</taxon>
        <taxon>Intoshia</taxon>
    </lineage>
</organism>
<keyword evidence="2" id="KW-1185">Reference proteome</keyword>
<feature type="non-terminal residue" evidence="1">
    <location>
        <position position="147"/>
    </location>
</feature>
<proteinExistence type="predicted"/>
<dbReference type="AlphaFoldDB" id="A0A177ARR4"/>